<feature type="domain" description="CENP-V/GFA" evidence="5">
    <location>
        <begin position="41"/>
        <end position="95"/>
    </location>
</feature>
<dbReference type="EMBL" id="KE145363">
    <property type="protein sequence ID" value="EPE30684.1"/>
    <property type="molecule type" value="Genomic_DNA"/>
</dbReference>
<proteinExistence type="inferred from homology"/>
<evidence type="ECO:0000313" key="6">
    <source>
        <dbReference type="EMBL" id="EPE30684.1"/>
    </source>
</evidence>
<gene>
    <name evidence="6" type="ORF">GLAREA_03651</name>
</gene>
<dbReference type="AlphaFoldDB" id="S3D0J4"/>
<name>S3D0J4_GLAL2</name>
<evidence type="ECO:0000313" key="7">
    <source>
        <dbReference type="Proteomes" id="UP000016922"/>
    </source>
</evidence>
<dbReference type="OrthoDB" id="1601230at2759"/>
<accession>S3D0J4</accession>
<sequence>MEKGRCHCGQTEWEVKLDAKEHILWSEHALFKGYRPELWLTSYSHCDTCKILSGGTYTLNQIIPKEDLKVTKGNLKAYTYHGDSGKAVNCYYCPSTPHHLPNCSLGNSFPSSKDSLTTTDCTSHAYHHQEVMGDKVVVRTGLLESAAKMKPAAEIYGKARYGWEKEVAQTFDTMPPS</sequence>
<dbReference type="RefSeq" id="XP_008082095.1">
    <property type="nucleotide sequence ID" value="XM_008083904.1"/>
</dbReference>
<dbReference type="eggNOG" id="ENOG502SFKU">
    <property type="taxonomic scope" value="Eukaryota"/>
</dbReference>
<organism evidence="6 7">
    <name type="scientific">Glarea lozoyensis (strain ATCC 20868 / MF5171)</name>
    <dbReference type="NCBI Taxonomy" id="1116229"/>
    <lineage>
        <taxon>Eukaryota</taxon>
        <taxon>Fungi</taxon>
        <taxon>Dikarya</taxon>
        <taxon>Ascomycota</taxon>
        <taxon>Pezizomycotina</taxon>
        <taxon>Leotiomycetes</taxon>
        <taxon>Helotiales</taxon>
        <taxon>Helotiaceae</taxon>
        <taxon>Glarea</taxon>
    </lineage>
</organism>
<dbReference type="HOGENOM" id="CLU_055491_3_2_1"/>
<dbReference type="InterPro" id="IPR006913">
    <property type="entry name" value="CENP-V/GFA"/>
</dbReference>
<dbReference type="PANTHER" id="PTHR33337">
    <property type="entry name" value="GFA DOMAIN-CONTAINING PROTEIN"/>
    <property type="match status" value="1"/>
</dbReference>
<keyword evidence="2" id="KW-0479">Metal-binding</keyword>
<dbReference type="Proteomes" id="UP000016922">
    <property type="component" value="Unassembled WGS sequence"/>
</dbReference>
<keyword evidence="4" id="KW-0456">Lyase</keyword>
<evidence type="ECO:0000256" key="4">
    <source>
        <dbReference type="ARBA" id="ARBA00023239"/>
    </source>
</evidence>
<dbReference type="OMA" id="TPFIETW"/>
<dbReference type="GO" id="GO:0046872">
    <property type="term" value="F:metal ion binding"/>
    <property type="evidence" value="ECO:0007669"/>
    <property type="project" value="UniProtKB-KW"/>
</dbReference>
<comment type="similarity">
    <text evidence="1">Belongs to the Gfa family.</text>
</comment>
<dbReference type="GO" id="GO:0016846">
    <property type="term" value="F:carbon-sulfur lyase activity"/>
    <property type="evidence" value="ECO:0007669"/>
    <property type="project" value="InterPro"/>
</dbReference>
<keyword evidence="7" id="KW-1185">Reference proteome</keyword>
<evidence type="ECO:0000256" key="2">
    <source>
        <dbReference type="ARBA" id="ARBA00022723"/>
    </source>
</evidence>
<dbReference type="PANTHER" id="PTHR33337:SF30">
    <property type="entry name" value="DUF636 DOMAIN PROTEIN (AFU_ORTHOLOGUE AFUA_1G03180)"/>
    <property type="match status" value="1"/>
</dbReference>
<reference evidence="6 7" key="1">
    <citation type="journal article" date="2013" name="BMC Genomics">
        <title>Genomics-driven discovery of the pneumocandin biosynthetic gene cluster in the fungus Glarea lozoyensis.</title>
        <authorList>
            <person name="Chen L."/>
            <person name="Yue Q."/>
            <person name="Zhang X."/>
            <person name="Xiang M."/>
            <person name="Wang C."/>
            <person name="Li S."/>
            <person name="Che Y."/>
            <person name="Ortiz-Lopez F.J."/>
            <person name="Bills G.F."/>
            <person name="Liu X."/>
            <person name="An Z."/>
        </authorList>
    </citation>
    <scope>NUCLEOTIDE SEQUENCE [LARGE SCALE GENOMIC DNA]</scope>
    <source>
        <strain evidence="7">ATCC 20868 / MF5171</strain>
    </source>
</reference>
<dbReference type="KEGG" id="glz:GLAREA_03651"/>
<evidence type="ECO:0000256" key="1">
    <source>
        <dbReference type="ARBA" id="ARBA00005495"/>
    </source>
</evidence>
<protein>
    <submittedName>
        <fullName evidence="6">Mss4-like protein</fullName>
    </submittedName>
</protein>
<dbReference type="Gene3D" id="3.90.1590.10">
    <property type="entry name" value="glutathione-dependent formaldehyde- activating enzyme (gfa)"/>
    <property type="match status" value="1"/>
</dbReference>
<dbReference type="Pfam" id="PF04828">
    <property type="entry name" value="GFA"/>
    <property type="match status" value="1"/>
</dbReference>
<dbReference type="GeneID" id="19462706"/>
<dbReference type="SUPFAM" id="SSF51316">
    <property type="entry name" value="Mss4-like"/>
    <property type="match status" value="1"/>
</dbReference>
<dbReference type="InterPro" id="IPR011057">
    <property type="entry name" value="Mss4-like_sf"/>
</dbReference>
<keyword evidence="3" id="KW-0862">Zinc</keyword>
<evidence type="ECO:0000259" key="5">
    <source>
        <dbReference type="Pfam" id="PF04828"/>
    </source>
</evidence>
<evidence type="ECO:0000256" key="3">
    <source>
        <dbReference type="ARBA" id="ARBA00022833"/>
    </source>
</evidence>